<protein>
    <submittedName>
        <fullName evidence="6">TetR family transcriptional regulator</fullName>
    </submittedName>
</protein>
<evidence type="ECO:0000256" key="4">
    <source>
        <dbReference type="PROSITE-ProRule" id="PRU00335"/>
    </source>
</evidence>
<keyword evidence="2 4" id="KW-0238">DNA-binding</keyword>
<dbReference type="Pfam" id="PF13305">
    <property type="entry name" value="TetR_C_33"/>
    <property type="match status" value="1"/>
</dbReference>
<dbReference type="SUPFAM" id="SSF48498">
    <property type="entry name" value="Tetracyclin repressor-like, C-terminal domain"/>
    <property type="match status" value="1"/>
</dbReference>
<evidence type="ECO:0000256" key="3">
    <source>
        <dbReference type="ARBA" id="ARBA00023163"/>
    </source>
</evidence>
<dbReference type="STRING" id="429727.VE26_15730"/>
<proteinExistence type="predicted"/>
<evidence type="ECO:0000259" key="5">
    <source>
        <dbReference type="PROSITE" id="PS50977"/>
    </source>
</evidence>
<evidence type="ECO:0000313" key="7">
    <source>
        <dbReference type="Proteomes" id="UP000033649"/>
    </source>
</evidence>
<dbReference type="OrthoDB" id="71867at2"/>
<dbReference type="RefSeq" id="WP_046106061.1">
    <property type="nucleotide sequence ID" value="NZ_JZEY01000061.1"/>
</dbReference>
<dbReference type="InterPro" id="IPR025996">
    <property type="entry name" value="MT1864/Rv1816-like_C"/>
</dbReference>
<dbReference type="InterPro" id="IPR009057">
    <property type="entry name" value="Homeodomain-like_sf"/>
</dbReference>
<accession>A0A0F5FIK6</accession>
<dbReference type="Proteomes" id="UP000033649">
    <property type="component" value="Unassembled WGS sequence"/>
</dbReference>
<dbReference type="Gene3D" id="1.10.357.10">
    <property type="entry name" value="Tetracycline Repressor, domain 2"/>
    <property type="match status" value="1"/>
</dbReference>
<evidence type="ECO:0000256" key="2">
    <source>
        <dbReference type="ARBA" id="ARBA00023125"/>
    </source>
</evidence>
<organism evidence="6 7">
    <name type="scientific">Devosia chinhatensis</name>
    <dbReference type="NCBI Taxonomy" id="429727"/>
    <lineage>
        <taxon>Bacteria</taxon>
        <taxon>Pseudomonadati</taxon>
        <taxon>Pseudomonadota</taxon>
        <taxon>Alphaproteobacteria</taxon>
        <taxon>Hyphomicrobiales</taxon>
        <taxon>Devosiaceae</taxon>
        <taxon>Devosia</taxon>
    </lineage>
</organism>
<dbReference type="PANTHER" id="PTHR30055:SF234">
    <property type="entry name" value="HTH-TYPE TRANSCRIPTIONAL REGULATOR BETI"/>
    <property type="match status" value="1"/>
</dbReference>
<dbReference type="AlphaFoldDB" id="A0A0F5FIK6"/>
<dbReference type="PROSITE" id="PS50977">
    <property type="entry name" value="HTH_TETR_2"/>
    <property type="match status" value="1"/>
</dbReference>
<dbReference type="Gene3D" id="1.10.10.60">
    <property type="entry name" value="Homeodomain-like"/>
    <property type="match status" value="1"/>
</dbReference>
<dbReference type="InterPro" id="IPR036271">
    <property type="entry name" value="Tet_transcr_reg_TetR-rel_C_sf"/>
</dbReference>
<dbReference type="GO" id="GO:0000976">
    <property type="term" value="F:transcription cis-regulatory region binding"/>
    <property type="evidence" value="ECO:0007669"/>
    <property type="project" value="TreeGrafter"/>
</dbReference>
<name>A0A0F5FIK6_9HYPH</name>
<gene>
    <name evidence="6" type="ORF">VE26_15730</name>
</gene>
<dbReference type="SUPFAM" id="SSF46689">
    <property type="entry name" value="Homeodomain-like"/>
    <property type="match status" value="1"/>
</dbReference>
<feature type="domain" description="HTH tetR-type" evidence="5">
    <location>
        <begin position="5"/>
        <end position="65"/>
    </location>
</feature>
<evidence type="ECO:0000313" key="6">
    <source>
        <dbReference type="EMBL" id="KKB08032.1"/>
    </source>
</evidence>
<dbReference type="InterPro" id="IPR050109">
    <property type="entry name" value="HTH-type_TetR-like_transc_reg"/>
</dbReference>
<keyword evidence="7" id="KW-1185">Reference proteome</keyword>
<comment type="caution">
    <text evidence="6">The sequence shown here is derived from an EMBL/GenBank/DDBJ whole genome shotgun (WGS) entry which is preliminary data.</text>
</comment>
<keyword evidence="3" id="KW-0804">Transcription</keyword>
<evidence type="ECO:0000256" key="1">
    <source>
        <dbReference type="ARBA" id="ARBA00023015"/>
    </source>
</evidence>
<dbReference type="EMBL" id="JZEY01000061">
    <property type="protein sequence ID" value="KKB08032.1"/>
    <property type="molecule type" value="Genomic_DNA"/>
</dbReference>
<dbReference type="PATRIC" id="fig|429727.3.peg.3222"/>
<keyword evidence="1" id="KW-0805">Transcription regulation</keyword>
<dbReference type="PANTHER" id="PTHR30055">
    <property type="entry name" value="HTH-TYPE TRANSCRIPTIONAL REGULATOR RUTR"/>
    <property type="match status" value="1"/>
</dbReference>
<sequence length="192" mass="20646">MPRAGLSRDRLIEAAGTLADEKGFDALTLADLARHFDVRLPTLYSHIANAHDLRTGLAFRALTQLADRVETGIAGRSGRDALVAFAQAHLRFAGDHPGLFTAARYPLVPEDARRSDGMRLSRLSLAMLRSYGLVQADEVHAVRLVGSFVLGFSLLSLAGSFDHSAPDAETSFLRGLDALHATLSTWGSPPSL</sequence>
<dbReference type="InterPro" id="IPR001647">
    <property type="entry name" value="HTH_TetR"/>
</dbReference>
<dbReference type="GO" id="GO:0003700">
    <property type="term" value="F:DNA-binding transcription factor activity"/>
    <property type="evidence" value="ECO:0007669"/>
    <property type="project" value="TreeGrafter"/>
</dbReference>
<reference evidence="6 7" key="1">
    <citation type="submission" date="2015-03" db="EMBL/GenBank/DDBJ databases">
        <authorList>
            <person name="Hassan Y."/>
            <person name="Lepp D."/>
            <person name="Li X.-Z."/>
            <person name="Zhou T."/>
        </authorList>
    </citation>
    <scope>NUCLEOTIDE SEQUENCE [LARGE SCALE GENOMIC DNA]</scope>
    <source>
        <strain evidence="6 7">IPL18</strain>
    </source>
</reference>
<feature type="DNA-binding region" description="H-T-H motif" evidence="4">
    <location>
        <begin position="28"/>
        <end position="47"/>
    </location>
</feature>